<dbReference type="EMBL" id="JAEAOA010000845">
    <property type="protein sequence ID" value="KAK3591595.1"/>
    <property type="molecule type" value="Genomic_DNA"/>
</dbReference>
<gene>
    <name evidence="2" type="ORF">CHS0354_013777</name>
</gene>
<reference evidence="2" key="3">
    <citation type="submission" date="2023-05" db="EMBL/GenBank/DDBJ databases">
        <authorList>
            <person name="Smith C.H."/>
        </authorList>
    </citation>
    <scope>NUCLEOTIDE SEQUENCE</scope>
    <source>
        <strain evidence="2">CHS0354</strain>
        <tissue evidence="2">Mantle</tissue>
    </source>
</reference>
<feature type="compositionally biased region" description="Basic residues" evidence="1">
    <location>
        <begin position="1"/>
        <end position="11"/>
    </location>
</feature>
<dbReference type="AlphaFoldDB" id="A0AAE0SHN1"/>
<reference evidence="2" key="1">
    <citation type="journal article" date="2021" name="Genome Biol. Evol.">
        <title>A High-Quality Reference Genome for a Parasitic Bivalve with Doubly Uniparental Inheritance (Bivalvia: Unionida).</title>
        <authorList>
            <person name="Smith C.H."/>
        </authorList>
    </citation>
    <scope>NUCLEOTIDE SEQUENCE</scope>
    <source>
        <strain evidence="2">CHS0354</strain>
    </source>
</reference>
<feature type="region of interest" description="Disordered" evidence="1">
    <location>
        <begin position="589"/>
        <end position="611"/>
    </location>
</feature>
<evidence type="ECO:0000313" key="2">
    <source>
        <dbReference type="EMBL" id="KAK3591595.1"/>
    </source>
</evidence>
<reference evidence="2" key="2">
    <citation type="journal article" date="2021" name="Genome Biol. Evol.">
        <title>Developing a high-quality reference genome for a parasitic bivalve with doubly uniparental inheritance (Bivalvia: Unionida).</title>
        <authorList>
            <person name="Smith C.H."/>
        </authorList>
    </citation>
    <scope>NUCLEOTIDE SEQUENCE</scope>
    <source>
        <strain evidence="2">CHS0354</strain>
        <tissue evidence="2">Mantle</tissue>
    </source>
</reference>
<feature type="compositionally biased region" description="Basic and acidic residues" evidence="1">
    <location>
        <begin position="600"/>
        <end position="610"/>
    </location>
</feature>
<proteinExistence type="predicted"/>
<name>A0AAE0SHN1_9BIVA</name>
<organism evidence="2 3">
    <name type="scientific">Potamilus streckersoni</name>
    <dbReference type="NCBI Taxonomy" id="2493646"/>
    <lineage>
        <taxon>Eukaryota</taxon>
        <taxon>Metazoa</taxon>
        <taxon>Spiralia</taxon>
        <taxon>Lophotrochozoa</taxon>
        <taxon>Mollusca</taxon>
        <taxon>Bivalvia</taxon>
        <taxon>Autobranchia</taxon>
        <taxon>Heteroconchia</taxon>
        <taxon>Palaeoheterodonta</taxon>
        <taxon>Unionida</taxon>
        <taxon>Unionoidea</taxon>
        <taxon>Unionidae</taxon>
        <taxon>Ambleminae</taxon>
        <taxon>Lampsilini</taxon>
        <taxon>Potamilus</taxon>
    </lineage>
</organism>
<feature type="compositionally biased region" description="Basic and acidic residues" evidence="1">
    <location>
        <begin position="53"/>
        <end position="65"/>
    </location>
</feature>
<accession>A0AAE0SHN1</accession>
<evidence type="ECO:0000313" key="3">
    <source>
        <dbReference type="Proteomes" id="UP001195483"/>
    </source>
</evidence>
<comment type="caution">
    <text evidence="2">The sequence shown here is derived from an EMBL/GenBank/DDBJ whole genome shotgun (WGS) entry which is preliminary data.</text>
</comment>
<sequence length="911" mass="102697">MSSRRNKKASKERRSSPDESDVENAVKSPRLTIISDEEAAVQSAHSKTNVESQESKKPSSHESHGYEAILKTSHAKKDTASLLEQTQSSLVDDEDVEKSLDCFNESTRIYDERPFGIFASDRGVKPNAEIPWMSSQSSSENNLVIDEKVNDISHKEEFKSDVYPSSESTLIESINSGISKTDSTLKTTEIDLESDHCIEKDVPKRKGNVGSNIMSCPGHLKNLKSLRGIKGKKKKMVEKAKSRKAKKYKMHSKNNEHETRNDALSNKADVEKNISSEMQGAYSADDESVLGSSERQDMVYNLMGSLRTTVQYESFCMSLPRQETKEIGLRQKITQSFKLLRDVQNGGAKIVQLSPEMIKSAKQTLKDFKDILFTEKKEYGAELEDTLDWSSVKGRYDITSDDIEDQMPHSVCFVVAINEKTLISSREGQFVASVNPVNGTLVINFFCFQATLSDDEIQSIRRQKLTHDVADAIIYSVHCFEVSRQLRVDIDLRKITRWSLHADMKEEVGMFKAHLTEMPKMVQKWLHTSAEDRNRWQARENIFAEGARSESSCCVYVGGFLSEIKDLAALIVARESSLSTTMNVPDLKVVSASSSQENNTADKDENRDESSTSAYLSIHDISVRREKILDVLQDYNLITKEEAERIKIEPKDMSEGSKCDTNNLLNGLHLPACLNDYINFSCTFASELEELLSKPLQASSYGIEASDFSVESDDGAIDIDNMTAAELIRLNASDIVYFSFCYKEIVKNDHDKHCTRCHKCSTWRTWHCRNCDKCSYGQSIPMCEYCGHLSQNIFGKPVIKPMSIFRDQLTTGPVPIDDVETTWEELLSTDDIFPWKWDLTEDQDLGEDVNYSVNDAMVDELGLLNPFGFLLGQTREGVSRKHRRQKISTGARNANPMKAVSPDDVPPCVLQ</sequence>
<evidence type="ECO:0000256" key="1">
    <source>
        <dbReference type="SAM" id="MobiDB-lite"/>
    </source>
</evidence>
<dbReference type="Proteomes" id="UP001195483">
    <property type="component" value="Unassembled WGS sequence"/>
</dbReference>
<feature type="region of interest" description="Disordered" evidence="1">
    <location>
        <begin position="1"/>
        <end position="81"/>
    </location>
</feature>
<protein>
    <submittedName>
        <fullName evidence="2">Uncharacterized protein</fullName>
    </submittedName>
</protein>
<keyword evidence="3" id="KW-1185">Reference proteome</keyword>
<feature type="compositionally biased region" description="Polar residues" evidence="1">
    <location>
        <begin position="43"/>
        <end position="52"/>
    </location>
</feature>
<feature type="region of interest" description="Disordered" evidence="1">
    <location>
        <begin position="880"/>
        <end position="911"/>
    </location>
</feature>